<sequence length="140" mass="14946">MTVADIKSIAHQWTALWNAGSDLAVLDELVAPDFVSHSAPPGLPAGPEGVKAWVHIFKTAFPDVYSVVDDVIAEGDRVVERFHAGGTHRGDFFGIPPTGRSGEISGINIFRVVDGKVVEHWGNSDDMGLMQQLGVIPAMG</sequence>
<dbReference type="PANTHER" id="PTHR38436">
    <property type="entry name" value="POLYKETIDE CYCLASE SNOAL-LIKE DOMAIN"/>
    <property type="match status" value="1"/>
</dbReference>
<dbReference type="InterPro" id="IPR032710">
    <property type="entry name" value="NTF2-like_dom_sf"/>
</dbReference>
<keyword evidence="2" id="KW-1185">Reference proteome</keyword>
<dbReference type="Gene3D" id="3.10.450.50">
    <property type="match status" value="1"/>
</dbReference>
<protein>
    <recommendedName>
        <fullName evidence="3">Ester cyclase</fullName>
    </recommendedName>
</protein>
<gene>
    <name evidence="1" type="ORF">SE17_32015</name>
</gene>
<accession>A0A0P9CV63</accession>
<evidence type="ECO:0008006" key="3">
    <source>
        <dbReference type="Google" id="ProtNLM"/>
    </source>
</evidence>
<dbReference type="PANTHER" id="PTHR38436:SF1">
    <property type="entry name" value="ESTER CYCLASE"/>
    <property type="match status" value="1"/>
</dbReference>
<dbReference type="InterPro" id="IPR009959">
    <property type="entry name" value="Cyclase_SnoaL-like"/>
</dbReference>
<reference evidence="1 2" key="1">
    <citation type="submission" date="2015-09" db="EMBL/GenBank/DDBJ databases">
        <title>Draft genome sequence of Kouleothrix aurantiaca JCM 19913.</title>
        <authorList>
            <person name="Hemp J."/>
        </authorList>
    </citation>
    <scope>NUCLEOTIDE SEQUENCE [LARGE SCALE GENOMIC DNA]</scope>
    <source>
        <strain evidence="1 2">COM-B</strain>
    </source>
</reference>
<dbReference type="SUPFAM" id="SSF54427">
    <property type="entry name" value="NTF2-like"/>
    <property type="match status" value="1"/>
</dbReference>
<evidence type="ECO:0000313" key="2">
    <source>
        <dbReference type="Proteomes" id="UP000050509"/>
    </source>
</evidence>
<dbReference type="GO" id="GO:0030638">
    <property type="term" value="P:polyketide metabolic process"/>
    <property type="evidence" value="ECO:0007669"/>
    <property type="project" value="InterPro"/>
</dbReference>
<name>A0A0P9CV63_9CHLR</name>
<comment type="caution">
    <text evidence="1">The sequence shown here is derived from an EMBL/GenBank/DDBJ whole genome shotgun (WGS) entry which is preliminary data.</text>
</comment>
<evidence type="ECO:0000313" key="1">
    <source>
        <dbReference type="EMBL" id="KPV49543.1"/>
    </source>
</evidence>
<dbReference type="AlphaFoldDB" id="A0A0P9CV63"/>
<dbReference type="Pfam" id="PF07366">
    <property type="entry name" value="SnoaL"/>
    <property type="match status" value="1"/>
</dbReference>
<dbReference type="Proteomes" id="UP000050509">
    <property type="component" value="Unassembled WGS sequence"/>
</dbReference>
<dbReference type="EMBL" id="LJCR01001901">
    <property type="protein sequence ID" value="KPV49543.1"/>
    <property type="molecule type" value="Genomic_DNA"/>
</dbReference>
<organism evidence="1 2">
    <name type="scientific">Kouleothrix aurantiaca</name>
    <dbReference type="NCBI Taxonomy" id="186479"/>
    <lineage>
        <taxon>Bacteria</taxon>
        <taxon>Bacillati</taxon>
        <taxon>Chloroflexota</taxon>
        <taxon>Chloroflexia</taxon>
        <taxon>Chloroflexales</taxon>
        <taxon>Roseiflexineae</taxon>
        <taxon>Roseiflexaceae</taxon>
        <taxon>Kouleothrix</taxon>
    </lineage>
</organism>
<proteinExistence type="predicted"/>